<dbReference type="PROSITE" id="PS51352">
    <property type="entry name" value="THIOREDOXIN_2"/>
    <property type="match status" value="1"/>
</dbReference>
<evidence type="ECO:0000313" key="3">
    <source>
        <dbReference type="Proteomes" id="UP001595912"/>
    </source>
</evidence>
<dbReference type="Pfam" id="PF08534">
    <property type="entry name" value="Redoxin"/>
    <property type="match status" value="1"/>
</dbReference>
<organism evidence="2 3">
    <name type="scientific">Dactylosporangium cerinum</name>
    <dbReference type="NCBI Taxonomy" id="1434730"/>
    <lineage>
        <taxon>Bacteria</taxon>
        <taxon>Bacillati</taxon>
        <taxon>Actinomycetota</taxon>
        <taxon>Actinomycetes</taxon>
        <taxon>Micromonosporales</taxon>
        <taxon>Micromonosporaceae</taxon>
        <taxon>Dactylosporangium</taxon>
    </lineage>
</organism>
<dbReference type="Gene3D" id="3.40.30.10">
    <property type="entry name" value="Glutaredoxin"/>
    <property type="match status" value="1"/>
</dbReference>
<comment type="caution">
    <text evidence="2">The sequence shown here is derived from an EMBL/GenBank/DDBJ whole genome shotgun (WGS) entry which is preliminary data.</text>
</comment>
<dbReference type="InterPro" id="IPR013766">
    <property type="entry name" value="Thioredoxin_domain"/>
</dbReference>
<dbReference type="InterPro" id="IPR013740">
    <property type="entry name" value="Redoxin"/>
</dbReference>
<accession>A0ABV9VZY3</accession>
<protein>
    <submittedName>
        <fullName evidence="2">TlpA family protein disulfide reductase</fullName>
    </submittedName>
</protein>
<dbReference type="EMBL" id="JBHSIU010000025">
    <property type="protein sequence ID" value="MFC5000527.1"/>
    <property type="molecule type" value="Genomic_DNA"/>
</dbReference>
<dbReference type="InterPro" id="IPR036249">
    <property type="entry name" value="Thioredoxin-like_sf"/>
</dbReference>
<dbReference type="SUPFAM" id="SSF52833">
    <property type="entry name" value="Thioredoxin-like"/>
    <property type="match status" value="1"/>
</dbReference>
<evidence type="ECO:0000259" key="1">
    <source>
        <dbReference type="PROSITE" id="PS51352"/>
    </source>
</evidence>
<proteinExistence type="predicted"/>
<sequence length="136" mass="14212">MLQFTAKTLAGADFAGAGLAGKAALLWFWSPSSMTCAEQAVGVRRVATGYAGKINVVGIAVDGDAAAQRQFIDKWELDKVTHLSGADGAVAKRFMTTGAGIYVMIDSAGELKDVGTLNNDRLLSRIDRLVGPIPVG</sequence>
<gene>
    <name evidence="2" type="ORF">ACFPIJ_22160</name>
</gene>
<dbReference type="RefSeq" id="WP_380117079.1">
    <property type="nucleotide sequence ID" value="NZ_JBHSIU010000025.1"/>
</dbReference>
<name>A0ABV9VZY3_9ACTN</name>
<keyword evidence="3" id="KW-1185">Reference proteome</keyword>
<feature type="domain" description="Thioredoxin" evidence="1">
    <location>
        <begin position="1"/>
        <end position="131"/>
    </location>
</feature>
<evidence type="ECO:0000313" key="2">
    <source>
        <dbReference type="EMBL" id="MFC5000527.1"/>
    </source>
</evidence>
<dbReference type="Proteomes" id="UP001595912">
    <property type="component" value="Unassembled WGS sequence"/>
</dbReference>
<reference evidence="3" key="1">
    <citation type="journal article" date="2019" name="Int. J. Syst. Evol. Microbiol.">
        <title>The Global Catalogue of Microorganisms (GCM) 10K type strain sequencing project: providing services to taxonomists for standard genome sequencing and annotation.</title>
        <authorList>
            <consortium name="The Broad Institute Genomics Platform"/>
            <consortium name="The Broad Institute Genome Sequencing Center for Infectious Disease"/>
            <person name="Wu L."/>
            <person name="Ma J."/>
        </authorList>
    </citation>
    <scope>NUCLEOTIDE SEQUENCE [LARGE SCALE GENOMIC DNA]</scope>
    <source>
        <strain evidence="3">CGMCC 4.7152</strain>
    </source>
</reference>